<keyword evidence="2" id="KW-0472">Membrane</keyword>
<evidence type="ECO:0000313" key="3">
    <source>
        <dbReference type="EMBL" id="KAA0701610.1"/>
    </source>
</evidence>
<evidence type="ECO:0000256" key="2">
    <source>
        <dbReference type="SAM" id="Phobius"/>
    </source>
</evidence>
<sequence length="690" mass="77224">MLLSWRTSVILISVAVLLCVMISGILTAVFVYKKRARLSIYITNVYNLIPEEVAHFHKTPLHYPLPNSNLKIPGAKANFAKTNRLYEVALNLKSRGEVTFIQGRDLEKCDKKISLRSSFTAHVSRKHRTSTFAQLWIMDTLSEQPSSAFFDVTEDEVDESEFTDSLTKCNAKSLYMNNLCLFYMQLQAKYLVPSSTIQMIVEEFSGLNDICHQYTQKMFREILNMYLGRDENRNQRYAQYIPLKNSLKTMLIDPVVWEQCAKHQHVHSSVFSDICDGSVFKSNDLFKQPEITIQFILYQDAFEIVNPLGDAVCKAVETSLLYEPDFVSTRVEYKGDSSCETSFYDHDWHYSFDVPWQKMPASFMEKLQNGERPSCSEKRQLVRIVASEILEVSKCPAKKHVSEIARQMVIAYPKSFRDEINSQVVGSGYDSLLKQLPAGMKAHFKELTGIDINNSFEESASRTVQGDQGDGLLHHSHGGGSSAGGANHLSRGSPERRLAPPTYLPSGTAAHTVGLRVVAAVVCVRPYASPGREVGFAGHSPVECAIGCKYTREEPKNSALKRVRIGDEAGAVPYRPIRAVAVKVRARCCSPWGLPVSVPSREKVADGVEVSPSISASGVPPVGAQEPEPMSEGSWVAGKQTSPRMTSLLLRPELDRWGWSSDSSESVKPVSLRCCERHLIYVTHRFRMRG</sequence>
<feature type="region of interest" description="Disordered" evidence="1">
    <location>
        <begin position="458"/>
        <end position="504"/>
    </location>
</feature>
<dbReference type="EMBL" id="SOYY01000025">
    <property type="protein sequence ID" value="KAA0701610.1"/>
    <property type="molecule type" value="Genomic_DNA"/>
</dbReference>
<keyword evidence="2" id="KW-0812">Transmembrane</keyword>
<dbReference type="PANTHER" id="PTHR31025">
    <property type="entry name" value="SI:CH211-196P9.1-RELATED"/>
    <property type="match status" value="1"/>
</dbReference>
<feature type="transmembrane region" description="Helical" evidence="2">
    <location>
        <begin position="12"/>
        <end position="32"/>
    </location>
</feature>
<accession>A0A5A9MVG8</accession>
<name>A0A5A9MVG8_9TELE</name>
<proteinExistence type="predicted"/>
<evidence type="ECO:0000256" key="1">
    <source>
        <dbReference type="SAM" id="MobiDB-lite"/>
    </source>
</evidence>
<dbReference type="PANTHER" id="PTHR31025:SF22">
    <property type="entry name" value="IP13529P"/>
    <property type="match status" value="1"/>
</dbReference>
<gene>
    <name evidence="3" type="ORF">E1301_Tti022476</name>
</gene>
<keyword evidence="4" id="KW-1185">Reference proteome</keyword>
<reference evidence="3 4" key="1">
    <citation type="journal article" date="2019" name="Mol. Ecol. Resour.">
        <title>Chromosome-level genome assembly of Triplophysa tibetana, a fish adapted to the harsh high-altitude environment of the Tibetan Plateau.</title>
        <authorList>
            <person name="Yang X."/>
            <person name="Liu H."/>
            <person name="Ma Z."/>
            <person name="Zou Y."/>
            <person name="Zou M."/>
            <person name="Mao Y."/>
            <person name="Li X."/>
            <person name="Wang H."/>
            <person name="Chen T."/>
            <person name="Wang W."/>
            <person name="Yang R."/>
        </authorList>
    </citation>
    <scope>NUCLEOTIDE SEQUENCE [LARGE SCALE GENOMIC DNA]</scope>
    <source>
        <strain evidence="3">TTIB1903HZAU</strain>
        <tissue evidence="3">Muscle</tissue>
    </source>
</reference>
<protein>
    <submittedName>
        <fullName evidence="3">Uncharacterized protein</fullName>
    </submittedName>
</protein>
<dbReference type="AlphaFoldDB" id="A0A5A9MVG8"/>
<organism evidence="3 4">
    <name type="scientific">Triplophysa tibetana</name>
    <dbReference type="NCBI Taxonomy" id="1572043"/>
    <lineage>
        <taxon>Eukaryota</taxon>
        <taxon>Metazoa</taxon>
        <taxon>Chordata</taxon>
        <taxon>Craniata</taxon>
        <taxon>Vertebrata</taxon>
        <taxon>Euteleostomi</taxon>
        <taxon>Actinopterygii</taxon>
        <taxon>Neopterygii</taxon>
        <taxon>Teleostei</taxon>
        <taxon>Ostariophysi</taxon>
        <taxon>Cypriniformes</taxon>
        <taxon>Nemacheilidae</taxon>
        <taxon>Triplophysa</taxon>
    </lineage>
</organism>
<feature type="region of interest" description="Disordered" evidence="1">
    <location>
        <begin position="611"/>
        <end position="638"/>
    </location>
</feature>
<evidence type="ECO:0000313" key="4">
    <source>
        <dbReference type="Proteomes" id="UP000324632"/>
    </source>
</evidence>
<keyword evidence="2" id="KW-1133">Transmembrane helix</keyword>
<comment type="caution">
    <text evidence="3">The sequence shown here is derived from an EMBL/GenBank/DDBJ whole genome shotgun (WGS) entry which is preliminary data.</text>
</comment>
<dbReference type="Proteomes" id="UP000324632">
    <property type="component" value="Chromosome 25"/>
</dbReference>